<dbReference type="EMBL" id="JAAOIW010000002">
    <property type="protein sequence ID" value="NHN29637.1"/>
    <property type="molecule type" value="Genomic_DNA"/>
</dbReference>
<keyword evidence="2" id="KW-1185">Reference proteome</keyword>
<dbReference type="InterPro" id="IPR006428">
    <property type="entry name" value="Portal_SPP1-type"/>
</dbReference>
<proteinExistence type="predicted"/>
<dbReference type="RefSeq" id="WP_166147778.1">
    <property type="nucleotide sequence ID" value="NZ_JAAOIW010000002.1"/>
</dbReference>
<reference evidence="1" key="1">
    <citation type="submission" date="2020-03" db="EMBL/GenBank/DDBJ databases">
        <title>Draft sequencing of Paenibacilllus sp. S3N08.</title>
        <authorList>
            <person name="Kim D.-U."/>
        </authorList>
    </citation>
    <scope>NUCLEOTIDE SEQUENCE</scope>
    <source>
        <strain evidence="1">S3N08</strain>
    </source>
</reference>
<organism evidence="1 2">
    <name type="scientific">Paenibacillus agricola</name>
    <dbReference type="NCBI Taxonomy" id="2716264"/>
    <lineage>
        <taxon>Bacteria</taxon>
        <taxon>Bacillati</taxon>
        <taxon>Bacillota</taxon>
        <taxon>Bacilli</taxon>
        <taxon>Bacillales</taxon>
        <taxon>Paenibacillaceae</taxon>
        <taxon>Paenibacillus</taxon>
    </lineage>
</organism>
<sequence>MQVNESLIIQCLSELNQIALTKQTYSNYYNGDHTILKDYAMQESRSNRKLIFNYPRKFVDNEVGYILGKPVNYVSKSDNDEVVHKLDLNMSHWEKEHNINLRKQSEIYGESYELNYLDSDGQFASTVLTPLNAYVLEDGTADRNVLLAIHKFTHRFDDKVYLDVYTDNEILHYELIGDKKNSLSKQSKSPKLQYIGKHNHIFGRVPVISCPANTERKCGFQDVISLFDAYNALNSDLVNEIADHRNSYLVIENAKLEEEDLLNMKKMGIIQVPVGGKVTWLIKEINDSFVKNELDNLEHKIYDMMDQVNFNENWASNTSSLALRNKLLNLENRVAIREAMMEKVIKNRLRNFFTYLQKKEGIQYDYRDIAVKFTRNLPTDLVGLADVIVKLQDVCSKETLLTLLPFVENPKLELNKFHAEQQRLADGTGESTHAE</sequence>
<dbReference type="NCBIfam" id="TIGR01538">
    <property type="entry name" value="portal_SPP1"/>
    <property type="match status" value="1"/>
</dbReference>
<evidence type="ECO:0000313" key="2">
    <source>
        <dbReference type="Proteomes" id="UP001165962"/>
    </source>
</evidence>
<dbReference type="Pfam" id="PF05133">
    <property type="entry name" value="SPP1_portal"/>
    <property type="match status" value="1"/>
</dbReference>
<name>A0ABX0J465_9BACL</name>
<comment type="caution">
    <text evidence="1">The sequence shown here is derived from an EMBL/GenBank/DDBJ whole genome shotgun (WGS) entry which is preliminary data.</text>
</comment>
<dbReference type="Proteomes" id="UP001165962">
    <property type="component" value="Unassembled WGS sequence"/>
</dbReference>
<accession>A0ABX0J465</accession>
<dbReference type="InterPro" id="IPR021145">
    <property type="entry name" value="Portal_protein_SPP1_Gp6-like"/>
</dbReference>
<gene>
    <name evidence="1" type="ORF">G9U52_07300</name>
</gene>
<protein>
    <submittedName>
        <fullName evidence="1">Phage portal protein</fullName>
    </submittedName>
</protein>
<evidence type="ECO:0000313" key="1">
    <source>
        <dbReference type="EMBL" id="NHN29637.1"/>
    </source>
</evidence>